<evidence type="ECO:0000313" key="2">
    <source>
        <dbReference type="EMBL" id="CAH2008622.1"/>
    </source>
</evidence>
<keyword evidence="3" id="KW-1185">Reference proteome</keyword>
<reference evidence="2" key="1">
    <citation type="submission" date="2022-03" db="EMBL/GenBank/DDBJ databases">
        <authorList>
            <person name="Sayadi A."/>
        </authorList>
    </citation>
    <scope>NUCLEOTIDE SEQUENCE</scope>
</reference>
<gene>
    <name evidence="2" type="ORF">ACAOBT_LOCUS30363</name>
</gene>
<name>A0A9P0MBK4_ACAOB</name>
<feature type="region of interest" description="Disordered" evidence="1">
    <location>
        <begin position="1"/>
        <end position="20"/>
    </location>
</feature>
<dbReference type="EMBL" id="CAKOFQ010007823">
    <property type="protein sequence ID" value="CAH2008622.1"/>
    <property type="molecule type" value="Genomic_DNA"/>
</dbReference>
<protein>
    <submittedName>
        <fullName evidence="2">Uncharacterized protein</fullName>
    </submittedName>
</protein>
<dbReference type="OrthoDB" id="7474070at2759"/>
<evidence type="ECO:0000256" key="1">
    <source>
        <dbReference type="SAM" id="MobiDB-lite"/>
    </source>
</evidence>
<sequence length="124" mass="13628">MTDEILGKPSTSASSQQLGEVCSVPTSQAENLDVTTVEPIEEHSSEATSHLSRANRRLGCTRRLIRGTRSTRGVLNKALQQLDSTVATFIKSQITLASESQGRRYSLEDKLMGLILHKQSERAM</sequence>
<comment type="caution">
    <text evidence="2">The sequence shown here is derived from an EMBL/GenBank/DDBJ whole genome shotgun (WGS) entry which is preliminary data.</text>
</comment>
<dbReference type="Proteomes" id="UP001152888">
    <property type="component" value="Unassembled WGS sequence"/>
</dbReference>
<evidence type="ECO:0000313" key="3">
    <source>
        <dbReference type="Proteomes" id="UP001152888"/>
    </source>
</evidence>
<accession>A0A9P0MBK4</accession>
<dbReference type="AlphaFoldDB" id="A0A9P0MBK4"/>
<feature type="compositionally biased region" description="Polar residues" evidence="1">
    <location>
        <begin position="9"/>
        <end position="20"/>
    </location>
</feature>
<organism evidence="2 3">
    <name type="scientific">Acanthoscelides obtectus</name>
    <name type="common">Bean weevil</name>
    <name type="synonym">Bruchus obtectus</name>
    <dbReference type="NCBI Taxonomy" id="200917"/>
    <lineage>
        <taxon>Eukaryota</taxon>
        <taxon>Metazoa</taxon>
        <taxon>Ecdysozoa</taxon>
        <taxon>Arthropoda</taxon>
        <taxon>Hexapoda</taxon>
        <taxon>Insecta</taxon>
        <taxon>Pterygota</taxon>
        <taxon>Neoptera</taxon>
        <taxon>Endopterygota</taxon>
        <taxon>Coleoptera</taxon>
        <taxon>Polyphaga</taxon>
        <taxon>Cucujiformia</taxon>
        <taxon>Chrysomeloidea</taxon>
        <taxon>Chrysomelidae</taxon>
        <taxon>Bruchinae</taxon>
        <taxon>Bruchini</taxon>
        <taxon>Acanthoscelides</taxon>
    </lineage>
</organism>
<proteinExistence type="predicted"/>